<organism evidence="2 3">
    <name type="scientific">Iphiclides podalirius</name>
    <name type="common">scarce swallowtail</name>
    <dbReference type="NCBI Taxonomy" id="110791"/>
    <lineage>
        <taxon>Eukaryota</taxon>
        <taxon>Metazoa</taxon>
        <taxon>Ecdysozoa</taxon>
        <taxon>Arthropoda</taxon>
        <taxon>Hexapoda</taxon>
        <taxon>Insecta</taxon>
        <taxon>Pterygota</taxon>
        <taxon>Neoptera</taxon>
        <taxon>Endopterygota</taxon>
        <taxon>Lepidoptera</taxon>
        <taxon>Glossata</taxon>
        <taxon>Ditrysia</taxon>
        <taxon>Papilionoidea</taxon>
        <taxon>Papilionidae</taxon>
        <taxon>Papilioninae</taxon>
        <taxon>Iphiclides</taxon>
    </lineage>
</organism>
<evidence type="ECO:0000313" key="3">
    <source>
        <dbReference type="Proteomes" id="UP000837857"/>
    </source>
</evidence>
<evidence type="ECO:0000313" key="2">
    <source>
        <dbReference type="EMBL" id="CAH2073375.1"/>
    </source>
</evidence>
<evidence type="ECO:0000256" key="1">
    <source>
        <dbReference type="SAM" id="MobiDB-lite"/>
    </source>
</evidence>
<dbReference type="Proteomes" id="UP000837857">
    <property type="component" value="Chromosome 7"/>
</dbReference>
<protein>
    <submittedName>
        <fullName evidence="2">Uncharacterized protein</fullName>
    </submittedName>
</protein>
<name>A0ABN8J4R6_9NEOP</name>
<proteinExistence type="predicted"/>
<sequence>MRLAGSSAAPWPAESDGPSTEHSDDHVPDTGESRQSKPHPFSRAVLTGDLRAALKLAPAVYRGQRPLNWCRDQLGDGVRVGTAPTRPTLARLLCDARDPVSISPSVA</sequence>
<feature type="non-terminal residue" evidence="2">
    <location>
        <position position="107"/>
    </location>
</feature>
<accession>A0ABN8J4R6</accession>
<feature type="region of interest" description="Disordered" evidence="1">
    <location>
        <begin position="1"/>
        <end position="44"/>
    </location>
</feature>
<feature type="compositionally biased region" description="Basic and acidic residues" evidence="1">
    <location>
        <begin position="19"/>
        <end position="35"/>
    </location>
</feature>
<gene>
    <name evidence="2" type="ORF">IPOD504_LOCUS15610</name>
</gene>
<dbReference type="EMBL" id="OW152819">
    <property type="protein sequence ID" value="CAH2073375.1"/>
    <property type="molecule type" value="Genomic_DNA"/>
</dbReference>
<keyword evidence="3" id="KW-1185">Reference proteome</keyword>
<reference evidence="2" key="1">
    <citation type="submission" date="2022-03" db="EMBL/GenBank/DDBJ databases">
        <authorList>
            <person name="Martin H S."/>
        </authorList>
    </citation>
    <scope>NUCLEOTIDE SEQUENCE</scope>
</reference>